<accession>A0ABS9IM07</accession>
<name>A0ABS9IM07_9FLAO</name>
<reference evidence="4 5" key="1">
    <citation type="submission" date="2022-01" db="EMBL/GenBank/DDBJ databases">
        <title>Draft genome sequence of Sabulilitoribacter multivorans KCTC 32326.</title>
        <authorList>
            <person name="Oh J.-S."/>
        </authorList>
    </citation>
    <scope>NUCLEOTIDE SEQUENCE [LARGE SCALE GENOMIC DNA]</scope>
    <source>
        <strain evidence="4 5">M-M16</strain>
    </source>
</reference>
<feature type="chain" id="PRO_5045286645" evidence="2">
    <location>
        <begin position="20"/>
        <end position="305"/>
    </location>
</feature>
<dbReference type="EMBL" id="JAKKDV010000006">
    <property type="protein sequence ID" value="MCF7561615.1"/>
    <property type="molecule type" value="Genomic_DNA"/>
</dbReference>
<protein>
    <submittedName>
        <fullName evidence="4">T9SS type A sorting domain-containing protein</fullName>
    </submittedName>
</protein>
<feature type="domain" description="Secretion system C-terminal sorting" evidence="3">
    <location>
        <begin position="235"/>
        <end position="303"/>
    </location>
</feature>
<dbReference type="InterPro" id="IPR026444">
    <property type="entry name" value="Secre_tail"/>
</dbReference>
<keyword evidence="5" id="KW-1185">Reference proteome</keyword>
<comment type="caution">
    <text evidence="4">The sequence shown here is derived from an EMBL/GenBank/DDBJ whole genome shotgun (WGS) entry which is preliminary data.</text>
</comment>
<evidence type="ECO:0000256" key="1">
    <source>
        <dbReference type="ARBA" id="ARBA00022729"/>
    </source>
</evidence>
<dbReference type="Pfam" id="PF18962">
    <property type="entry name" value="Por_Secre_tail"/>
    <property type="match status" value="1"/>
</dbReference>
<keyword evidence="1 2" id="KW-0732">Signal</keyword>
<dbReference type="Proteomes" id="UP001200022">
    <property type="component" value="Unassembled WGS sequence"/>
</dbReference>
<sequence length="305" mass="31968">MMKKITLFFILLTASYGFSQNTVTVDVNATWNGFMNVFDNPADGTPNCGGGYCFGSGWAVADLKTVIGGSDITLQPNYNGYANAVGGTDGDRDYWTNSSDGGVTAGPLGNKIMEASTFVEPGAGFNGQDLTFTGNVVSNTIGGNWTAEYFIKALDPNASFADALNGAYVITLPASGTFSVTVTGAELAPGLIVQYGFRIYGINANPANEGANGSVVVEGVTLGTEDLTKVSFKSYPNPTSDSWTVKSKDVNITSINVFDVLGKNVLTLSPNSDEATIDASYLKSGIYFARVSSISGTQSIKLIKN</sequence>
<evidence type="ECO:0000259" key="3">
    <source>
        <dbReference type="Pfam" id="PF18962"/>
    </source>
</evidence>
<evidence type="ECO:0000313" key="4">
    <source>
        <dbReference type="EMBL" id="MCF7561615.1"/>
    </source>
</evidence>
<feature type="signal peptide" evidence="2">
    <location>
        <begin position="1"/>
        <end position="19"/>
    </location>
</feature>
<evidence type="ECO:0000256" key="2">
    <source>
        <dbReference type="SAM" id="SignalP"/>
    </source>
</evidence>
<gene>
    <name evidence="4" type="ORF">L3X39_13290</name>
</gene>
<organism evidence="4 5">
    <name type="scientific">Flaviramulus multivorans</name>
    <dbReference type="NCBI Taxonomy" id="1304750"/>
    <lineage>
        <taxon>Bacteria</taxon>
        <taxon>Pseudomonadati</taxon>
        <taxon>Bacteroidota</taxon>
        <taxon>Flavobacteriia</taxon>
        <taxon>Flavobacteriales</taxon>
        <taxon>Flavobacteriaceae</taxon>
        <taxon>Flaviramulus</taxon>
    </lineage>
</organism>
<evidence type="ECO:0000313" key="5">
    <source>
        <dbReference type="Proteomes" id="UP001200022"/>
    </source>
</evidence>
<dbReference type="NCBIfam" id="TIGR04183">
    <property type="entry name" value="Por_Secre_tail"/>
    <property type="match status" value="1"/>
</dbReference>
<proteinExistence type="predicted"/>